<comment type="caution">
    <text evidence="1">The sequence shown here is derived from an EMBL/GenBank/DDBJ whole genome shotgun (WGS) entry which is preliminary data.</text>
</comment>
<dbReference type="EMBL" id="LXJU01000007">
    <property type="protein sequence ID" value="OGE53465.1"/>
    <property type="molecule type" value="Genomic_DNA"/>
</dbReference>
<protein>
    <submittedName>
        <fullName evidence="1">Uncharacterized protein</fullName>
    </submittedName>
</protein>
<evidence type="ECO:0000313" key="1">
    <source>
        <dbReference type="EMBL" id="OGE53465.1"/>
    </source>
</evidence>
<name>A0A1F5LK19_PENAI</name>
<organism evidence="1 2">
    <name type="scientific">Penicillium arizonense</name>
    <dbReference type="NCBI Taxonomy" id="1835702"/>
    <lineage>
        <taxon>Eukaryota</taxon>
        <taxon>Fungi</taxon>
        <taxon>Dikarya</taxon>
        <taxon>Ascomycota</taxon>
        <taxon>Pezizomycotina</taxon>
        <taxon>Eurotiomycetes</taxon>
        <taxon>Eurotiomycetidae</taxon>
        <taxon>Eurotiales</taxon>
        <taxon>Aspergillaceae</taxon>
        <taxon>Penicillium</taxon>
    </lineage>
</organism>
<dbReference type="OrthoDB" id="411251at2759"/>
<gene>
    <name evidence="1" type="ORF">PENARI_c007G04692</name>
</gene>
<dbReference type="GeneID" id="34575639"/>
<dbReference type="Proteomes" id="UP000177622">
    <property type="component" value="Unassembled WGS sequence"/>
</dbReference>
<dbReference type="RefSeq" id="XP_022488903.1">
    <property type="nucleotide sequence ID" value="XM_022630905.1"/>
</dbReference>
<keyword evidence="2" id="KW-1185">Reference proteome</keyword>
<dbReference type="AlphaFoldDB" id="A0A1F5LK19"/>
<reference evidence="1 2" key="1">
    <citation type="journal article" date="2016" name="Sci. Rep.">
        <title>Penicillium arizonense, a new, genome sequenced fungal species, reveals a high chemical diversity in secreted metabolites.</title>
        <authorList>
            <person name="Grijseels S."/>
            <person name="Nielsen J.C."/>
            <person name="Randelovic M."/>
            <person name="Nielsen J."/>
            <person name="Nielsen K.F."/>
            <person name="Workman M."/>
            <person name="Frisvad J.C."/>
        </authorList>
    </citation>
    <scope>NUCLEOTIDE SEQUENCE [LARGE SCALE GENOMIC DNA]</scope>
    <source>
        <strain evidence="1 2">CBS 141311</strain>
    </source>
</reference>
<sequence>MDLHLVHQLMELLFRNRRLLYAATAWNPALVAHRIPSMVRISEQEVSGCPGETGPHSYRLMNTIRDVAVFAWGIVASTQYKCGTPTGDARPDDEMDLDDSR</sequence>
<accession>A0A1F5LK19</accession>
<evidence type="ECO:0000313" key="2">
    <source>
        <dbReference type="Proteomes" id="UP000177622"/>
    </source>
</evidence>
<proteinExistence type="predicted"/>